<gene>
    <name evidence="1" type="ORF">CHS0354_002100</name>
</gene>
<sequence>MSSFLERLMSSLLIPRSFENRIEEEMEDISTLLLSAKYGKWDKVWRIIGTPEKPNKAYLINCIPENRRWAVLHQAVYWKDPNNVRKLLQFHECDPFLRAKECTSEVGPTSGMDAEEIAVAYGYTEVKKVLSEHIENFKEVNEEIDTFQPWHTDIERKGRGLIAITLAAYKNTFHPNKIDPEKSVLAVLEDIFNDLTTSDSRWREIRDKICDSLYVVNDSTSNTLKSCSSIGDFYKKIVNVYTVEKTYLYAHMNTALRRQQVSGYKPKANDLATGPYAVMYQILLLFWGKLKRENALTYRQMLLTKNDLDKYQVGVKFTWLAFISSSVDPKKATPFPTCNGAQGENKVTFTIDNTTNSLYQPRNIEKYAKFEENERVYPAGAQFEVTKRFQIEEITHVRLRLLSR</sequence>
<accession>A0AAE0SU06</accession>
<comment type="caution">
    <text evidence="1">The sequence shown here is derived from an EMBL/GenBank/DDBJ whole genome shotgun (WGS) entry which is preliminary data.</text>
</comment>
<evidence type="ECO:0000313" key="2">
    <source>
        <dbReference type="Proteomes" id="UP001195483"/>
    </source>
</evidence>
<organism evidence="1 2">
    <name type="scientific">Potamilus streckersoni</name>
    <dbReference type="NCBI Taxonomy" id="2493646"/>
    <lineage>
        <taxon>Eukaryota</taxon>
        <taxon>Metazoa</taxon>
        <taxon>Spiralia</taxon>
        <taxon>Lophotrochozoa</taxon>
        <taxon>Mollusca</taxon>
        <taxon>Bivalvia</taxon>
        <taxon>Autobranchia</taxon>
        <taxon>Heteroconchia</taxon>
        <taxon>Palaeoheterodonta</taxon>
        <taxon>Unionida</taxon>
        <taxon>Unionoidea</taxon>
        <taxon>Unionidae</taxon>
        <taxon>Ambleminae</taxon>
        <taxon>Lampsilini</taxon>
        <taxon>Potamilus</taxon>
    </lineage>
</organism>
<name>A0AAE0SU06_9BIVA</name>
<dbReference type="AlphaFoldDB" id="A0AAE0SU06"/>
<keyword evidence="2" id="KW-1185">Reference proteome</keyword>
<dbReference type="EMBL" id="JAEAOA010000187">
    <property type="protein sequence ID" value="KAK3598101.1"/>
    <property type="molecule type" value="Genomic_DNA"/>
</dbReference>
<evidence type="ECO:0000313" key="1">
    <source>
        <dbReference type="EMBL" id="KAK3598101.1"/>
    </source>
</evidence>
<reference evidence="1" key="3">
    <citation type="submission" date="2023-05" db="EMBL/GenBank/DDBJ databases">
        <authorList>
            <person name="Smith C.H."/>
        </authorList>
    </citation>
    <scope>NUCLEOTIDE SEQUENCE</scope>
    <source>
        <strain evidence="1">CHS0354</strain>
        <tissue evidence="1">Mantle</tissue>
    </source>
</reference>
<reference evidence="1" key="1">
    <citation type="journal article" date="2021" name="Genome Biol. Evol.">
        <title>A High-Quality Reference Genome for a Parasitic Bivalve with Doubly Uniparental Inheritance (Bivalvia: Unionida).</title>
        <authorList>
            <person name="Smith C.H."/>
        </authorList>
    </citation>
    <scope>NUCLEOTIDE SEQUENCE</scope>
    <source>
        <strain evidence="1">CHS0354</strain>
    </source>
</reference>
<reference evidence="1" key="2">
    <citation type="journal article" date="2021" name="Genome Biol. Evol.">
        <title>Developing a high-quality reference genome for a parasitic bivalve with doubly uniparental inheritance (Bivalvia: Unionida).</title>
        <authorList>
            <person name="Smith C.H."/>
        </authorList>
    </citation>
    <scope>NUCLEOTIDE SEQUENCE</scope>
    <source>
        <strain evidence="1">CHS0354</strain>
        <tissue evidence="1">Mantle</tissue>
    </source>
</reference>
<dbReference type="SUPFAM" id="SSF56399">
    <property type="entry name" value="ADP-ribosylation"/>
    <property type="match status" value="1"/>
</dbReference>
<protein>
    <submittedName>
        <fullName evidence="1">Uncharacterized protein</fullName>
    </submittedName>
</protein>
<dbReference type="Gene3D" id="3.90.176.10">
    <property type="entry name" value="Toxin ADP-ribosyltransferase, Chain A, domain 1"/>
    <property type="match status" value="1"/>
</dbReference>
<proteinExistence type="predicted"/>
<dbReference type="Proteomes" id="UP001195483">
    <property type="component" value="Unassembled WGS sequence"/>
</dbReference>